<dbReference type="Proteomes" id="UP000780801">
    <property type="component" value="Unassembled WGS sequence"/>
</dbReference>
<evidence type="ECO:0000313" key="7">
    <source>
        <dbReference type="Proteomes" id="UP000780801"/>
    </source>
</evidence>
<dbReference type="GO" id="GO:0016020">
    <property type="term" value="C:membrane"/>
    <property type="evidence" value="ECO:0007669"/>
    <property type="project" value="TreeGrafter"/>
</dbReference>
<organism evidence="6 7">
    <name type="scientific">Lunasporangiospora selenospora</name>
    <dbReference type="NCBI Taxonomy" id="979761"/>
    <lineage>
        <taxon>Eukaryota</taxon>
        <taxon>Fungi</taxon>
        <taxon>Fungi incertae sedis</taxon>
        <taxon>Mucoromycota</taxon>
        <taxon>Mortierellomycotina</taxon>
        <taxon>Mortierellomycetes</taxon>
        <taxon>Mortierellales</taxon>
        <taxon>Mortierellaceae</taxon>
        <taxon>Lunasporangiospora</taxon>
    </lineage>
</organism>
<dbReference type="GO" id="GO:0006914">
    <property type="term" value="P:autophagy"/>
    <property type="evidence" value="ECO:0007669"/>
    <property type="project" value="TreeGrafter"/>
</dbReference>
<dbReference type="GO" id="GO:0005737">
    <property type="term" value="C:cytoplasm"/>
    <property type="evidence" value="ECO:0007669"/>
    <property type="project" value="UniProtKB-SubCell"/>
</dbReference>
<dbReference type="AlphaFoldDB" id="A0A9P6FY40"/>
<keyword evidence="2" id="KW-0813">Transport</keyword>
<feature type="domain" description="CNH" evidence="5">
    <location>
        <begin position="1"/>
        <end position="150"/>
    </location>
</feature>
<evidence type="ECO:0000256" key="3">
    <source>
        <dbReference type="ARBA" id="ARBA00022490"/>
    </source>
</evidence>
<evidence type="ECO:0000256" key="1">
    <source>
        <dbReference type="ARBA" id="ARBA00004496"/>
    </source>
</evidence>
<evidence type="ECO:0000256" key="2">
    <source>
        <dbReference type="ARBA" id="ARBA00022448"/>
    </source>
</evidence>
<comment type="subcellular location">
    <subcellularLocation>
        <location evidence="1">Cytoplasm</location>
    </subcellularLocation>
</comment>
<accession>A0A9P6FY40</accession>
<keyword evidence="7" id="KW-1185">Reference proteome</keyword>
<evidence type="ECO:0000259" key="5">
    <source>
        <dbReference type="PROSITE" id="PS50219"/>
    </source>
</evidence>
<reference evidence="6" key="1">
    <citation type="journal article" date="2020" name="Fungal Divers.">
        <title>Resolving the Mortierellaceae phylogeny through synthesis of multi-gene phylogenetics and phylogenomics.</title>
        <authorList>
            <person name="Vandepol N."/>
            <person name="Liber J."/>
            <person name="Desiro A."/>
            <person name="Na H."/>
            <person name="Kennedy M."/>
            <person name="Barry K."/>
            <person name="Grigoriev I.V."/>
            <person name="Miller A.N."/>
            <person name="O'Donnell K."/>
            <person name="Stajich J.E."/>
            <person name="Bonito G."/>
        </authorList>
    </citation>
    <scope>NUCLEOTIDE SEQUENCE</scope>
    <source>
        <strain evidence="6">KOD1015</strain>
    </source>
</reference>
<evidence type="ECO:0000313" key="6">
    <source>
        <dbReference type="EMBL" id="KAF9583577.1"/>
    </source>
</evidence>
<dbReference type="GO" id="GO:0015031">
    <property type="term" value="P:protein transport"/>
    <property type="evidence" value="ECO:0007669"/>
    <property type="project" value="UniProtKB-KW"/>
</dbReference>
<dbReference type="InterPro" id="IPR001180">
    <property type="entry name" value="CNH_dom"/>
</dbReference>
<feature type="non-terminal residue" evidence="6">
    <location>
        <position position="1"/>
    </location>
</feature>
<sequence length="252" mass="27192">MDLTLPNGALVVTRWGNYVCVGDNSNFNLIDCRTGRGIPAIQVVQGSSSASSAQILKPACAAITDNEFLLASATGSGQTAIGIFCSGAGEAVRGTLQWSSYPRALAVEFPYVAALLRNNSIEIHNIIDQRLVQIIRFDPAMEIRHLVQGPGFSVWMSTLAKLLSFDIFQSQDPQSQGQEASEQERRTHYALTHVMARVLIAGRGGVSALVTTPLVLGADALLQNGDVDKALQKSEEATATLSSENRHRERIR</sequence>
<evidence type="ECO:0000256" key="4">
    <source>
        <dbReference type="ARBA" id="ARBA00022927"/>
    </source>
</evidence>
<dbReference type="PANTHER" id="PTHR12894">
    <property type="entry name" value="CNH DOMAIN CONTAINING"/>
    <property type="match status" value="1"/>
</dbReference>
<name>A0A9P6FY40_9FUNG</name>
<dbReference type="OrthoDB" id="10258882at2759"/>
<keyword evidence="3" id="KW-0963">Cytoplasm</keyword>
<gene>
    <name evidence="6" type="ORF">BGW38_009117</name>
</gene>
<dbReference type="PANTHER" id="PTHR12894:SF27">
    <property type="entry name" value="TRANSFORMING GROWTH FACTOR-BETA RECEPTOR-ASSOCIATED PROTEIN 1"/>
    <property type="match status" value="1"/>
</dbReference>
<dbReference type="InterPro" id="IPR032914">
    <property type="entry name" value="Vam6/VPS39/TRAP1"/>
</dbReference>
<dbReference type="GO" id="GO:0034058">
    <property type="term" value="P:endosomal vesicle fusion"/>
    <property type="evidence" value="ECO:0007669"/>
    <property type="project" value="TreeGrafter"/>
</dbReference>
<comment type="caution">
    <text evidence="6">The sequence shown here is derived from an EMBL/GenBank/DDBJ whole genome shotgun (WGS) entry which is preliminary data.</text>
</comment>
<dbReference type="PROSITE" id="PS50219">
    <property type="entry name" value="CNH"/>
    <property type="match status" value="1"/>
</dbReference>
<keyword evidence="4" id="KW-0653">Protein transport</keyword>
<proteinExistence type="predicted"/>
<dbReference type="EMBL" id="JAABOA010000656">
    <property type="protein sequence ID" value="KAF9583577.1"/>
    <property type="molecule type" value="Genomic_DNA"/>
</dbReference>
<dbReference type="Pfam" id="PF00780">
    <property type="entry name" value="CNH"/>
    <property type="match status" value="1"/>
</dbReference>
<protein>
    <recommendedName>
        <fullName evidence="5">CNH domain-containing protein</fullName>
    </recommendedName>
</protein>